<feature type="domain" description="GST C-terminal" evidence="10">
    <location>
        <begin position="80"/>
        <end position="213"/>
    </location>
</feature>
<dbReference type="InterPro" id="IPR004046">
    <property type="entry name" value="GST_C"/>
</dbReference>
<dbReference type="FunFam" id="3.40.30.10:FF:000233">
    <property type="entry name" value="Elongation factor 1-gamma"/>
    <property type="match status" value="1"/>
</dbReference>
<keyword evidence="4 6" id="KW-0251">Elongation factor</keyword>
<dbReference type="Gene3D" id="3.40.30.10">
    <property type="entry name" value="Glutaredoxin"/>
    <property type="match status" value="1"/>
</dbReference>
<proteinExistence type="evidence at transcript level"/>
<evidence type="ECO:0000259" key="8">
    <source>
        <dbReference type="PROSITE" id="PS50040"/>
    </source>
</evidence>
<evidence type="ECO:0000256" key="3">
    <source>
        <dbReference type="ARBA" id="ARBA00022218"/>
    </source>
</evidence>
<accession>A0A6F9DC37</accession>
<dbReference type="FunFam" id="1.20.1050.10:FF:000006">
    <property type="entry name" value="Elongation factor 1 gamma"/>
    <property type="match status" value="1"/>
</dbReference>
<dbReference type="AlphaFoldDB" id="A0A6F9DC37"/>
<dbReference type="EMBL" id="LR784708">
    <property type="protein sequence ID" value="CAB3240445.1"/>
    <property type="molecule type" value="mRNA"/>
</dbReference>
<dbReference type="SUPFAM" id="SSF52833">
    <property type="entry name" value="Thioredoxin-like"/>
    <property type="match status" value="1"/>
</dbReference>
<dbReference type="PROSITE" id="PS50404">
    <property type="entry name" value="GST_NTER"/>
    <property type="match status" value="1"/>
</dbReference>
<dbReference type="Gene3D" id="3.30.70.1010">
    <property type="entry name" value="Translation elongation factor EF1B, gamma chain, conserved domain"/>
    <property type="match status" value="1"/>
</dbReference>
<dbReference type="PROSITE" id="PS50405">
    <property type="entry name" value="GST_CTER"/>
    <property type="match status" value="1"/>
</dbReference>
<evidence type="ECO:0000256" key="4">
    <source>
        <dbReference type="ARBA" id="ARBA00022768"/>
    </source>
</evidence>
<feature type="region of interest" description="Disordered" evidence="7">
    <location>
        <begin position="219"/>
        <end position="246"/>
    </location>
</feature>
<dbReference type="Pfam" id="PF00043">
    <property type="entry name" value="GST_C"/>
    <property type="match status" value="1"/>
</dbReference>
<dbReference type="InterPro" id="IPR050802">
    <property type="entry name" value="EF-GSTs"/>
</dbReference>
<dbReference type="FunFam" id="3.30.70.1010:FF:000001">
    <property type="entry name" value="Elongation factor 1-gamma 1"/>
    <property type="match status" value="1"/>
</dbReference>
<dbReference type="InterPro" id="IPR010987">
    <property type="entry name" value="Glutathione-S-Trfase_C-like"/>
</dbReference>
<evidence type="ECO:0000313" key="11">
    <source>
        <dbReference type="EMBL" id="CAB3240445.1"/>
    </source>
</evidence>
<feature type="domain" description="EF-1-gamma C-terminal" evidence="8">
    <location>
        <begin position="257"/>
        <end position="418"/>
    </location>
</feature>
<dbReference type="InterPro" id="IPR001662">
    <property type="entry name" value="EF1B_G_C"/>
</dbReference>
<evidence type="ECO:0000256" key="6">
    <source>
        <dbReference type="PROSITE-ProRule" id="PRU00519"/>
    </source>
</evidence>
<dbReference type="InterPro" id="IPR040079">
    <property type="entry name" value="Glutathione_S-Trfase"/>
</dbReference>
<dbReference type="Pfam" id="PF02798">
    <property type="entry name" value="GST_N"/>
    <property type="match status" value="1"/>
</dbReference>
<evidence type="ECO:0000256" key="2">
    <source>
        <dbReference type="ARBA" id="ARBA00011237"/>
    </source>
</evidence>
<dbReference type="SMART" id="SM01183">
    <property type="entry name" value="EF1G"/>
    <property type="match status" value="1"/>
</dbReference>
<evidence type="ECO:0000256" key="7">
    <source>
        <dbReference type="SAM" id="MobiDB-lite"/>
    </source>
</evidence>
<dbReference type="SUPFAM" id="SSF89942">
    <property type="entry name" value="eEF1-gamma domain"/>
    <property type="match status" value="1"/>
</dbReference>
<dbReference type="Pfam" id="PF00647">
    <property type="entry name" value="EF1G"/>
    <property type="match status" value="1"/>
</dbReference>
<dbReference type="Gene3D" id="1.20.1050.10">
    <property type="match status" value="1"/>
</dbReference>
<evidence type="ECO:0000259" key="9">
    <source>
        <dbReference type="PROSITE" id="PS50404"/>
    </source>
</evidence>
<comment type="function">
    <text evidence="1">Probably plays a role in anchoring the complex to other cellular components.</text>
</comment>
<dbReference type="InterPro" id="IPR036282">
    <property type="entry name" value="Glutathione-S-Trfase_C_sf"/>
</dbReference>
<dbReference type="GO" id="GO:0005737">
    <property type="term" value="C:cytoplasm"/>
    <property type="evidence" value="ECO:0007669"/>
    <property type="project" value="TreeGrafter"/>
</dbReference>
<dbReference type="GO" id="GO:0005634">
    <property type="term" value="C:nucleus"/>
    <property type="evidence" value="ECO:0007669"/>
    <property type="project" value="TreeGrafter"/>
</dbReference>
<dbReference type="GO" id="GO:0003746">
    <property type="term" value="F:translation elongation factor activity"/>
    <property type="evidence" value="ECO:0007669"/>
    <property type="project" value="UniProtKB-UniRule"/>
</dbReference>
<dbReference type="CDD" id="cd03044">
    <property type="entry name" value="GST_N_EF1Bgamma"/>
    <property type="match status" value="1"/>
</dbReference>
<dbReference type="InterPro" id="IPR036249">
    <property type="entry name" value="Thioredoxin-like_sf"/>
</dbReference>
<reference evidence="11" key="1">
    <citation type="submission" date="2020-04" db="EMBL/GenBank/DDBJ databases">
        <authorList>
            <person name="Neveu A P."/>
        </authorList>
    </citation>
    <scope>NUCLEOTIDE SEQUENCE</scope>
    <source>
        <tissue evidence="11">Whole embryo</tissue>
    </source>
</reference>
<dbReference type="PANTHER" id="PTHR43986">
    <property type="entry name" value="ELONGATION FACTOR 1-GAMMA"/>
    <property type="match status" value="1"/>
</dbReference>
<dbReference type="PROSITE" id="PS50040">
    <property type="entry name" value="EF1G_C"/>
    <property type="match status" value="1"/>
</dbReference>
<feature type="domain" description="GST N-terminal" evidence="9">
    <location>
        <begin position="1"/>
        <end position="81"/>
    </location>
</feature>
<dbReference type="SUPFAM" id="SSF47616">
    <property type="entry name" value="GST C-terminal domain-like"/>
    <property type="match status" value="1"/>
</dbReference>
<comment type="subunit">
    <text evidence="2">EF-1 is composed of four subunits: alpha, beta, delta, and gamma.</text>
</comment>
<organism evidence="11">
    <name type="scientific">Phallusia mammillata</name>
    <dbReference type="NCBI Taxonomy" id="59560"/>
    <lineage>
        <taxon>Eukaryota</taxon>
        <taxon>Metazoa</taxon>
        <taxon>Chordata</taxon>
        <taxon>Tunicata</taxon>
        <taxon>Ascidiacea</taxon>
        <taxon>Phlebobranchia</taxon>
        <taxon>Ascidiidae</taxon>
        <taxon>Phallusia</taxon>
    </lineage>
</organism>
<dbReference type="InterPro" id="IPR036433">
    <property type="entry name" value="EF1B_G_C_sf"/>
</dbReference>
<keyword evidence="5 6" id="KW-0648">Protein biosynthesis</keyword>
<evidence type="ECO:0000259" key="10">
    <source>
        <dbReference type="PROSITE" id="PS50405"/>
    </source>
</evidence>
<evidence type="ECO:0000256" key="5">
    <source>
        <dbReference type="ARBA" id="ARBA00022917"/>
    </source>
</evidence>
<gene>
    <name evidence="11" type="primary">EEf1g</name>
</gene>
<sequence length="418" mass="47651">MAGKLYAFPNSFQAQKIQIAAAFSGKSVEVADFVVGETNKSAEFLKKFPLGKVPAFEGNEVTLFETNAIAYYVGNDETRGGANEAEVLQWIGVADNEILPLACTWVYPTLGIMQYNKAATEKAKEDIKKVMMLLNNHLLSRTFVVGERITQADISLACTLLMLYVGVFDADFRAAFPNVNRWFTTLINQPQFKSVLGDVQLCTKMAQFDAKKYNEVCGKSAKKEQPPKTKAKEEKKPKKKEVGGGETVALAEAPAKKTDPWANCPEATFNMEEWKRTFSNDSHEVAYQYFLDNFPKENYSVWHCKYMYNDELKINFMSMNLINGMLQRLEKLRKNAFGVMLLLCDDGPPKKLAIEGLWIWLGDELAFKRTPDWQIDYEYFAWEKLDYDNQCTKDTIKKFFKCEGEFNGMECIDSSDYK</sequence>
<evidence type="ECO:0000256" key="1">
    <source>
        <dbReference type="ARBA" id="ARBA00003468"/>
    </source>
</evidence>
<dbReference type="CDD" id="cd03181">
    <property type="entry name" value="GST_C_EF1Bgamma_like"/>
    <property type="match status" value="1"/>
</dbReference>
<protein>
    <recommendedName>
        <fullName evidence="3">Elongation factor 1-gamma</fullName>
    </recommendedName>
</protein>
<dbReference type="SFLD" id="SFLDS00019">
    <property type="entry name" value="Glutathione_Transferase_(cytos"/>
    <property type="match status" value="1"/>
</dbReference>
<dbReference type="InterPro" id="IPR004045">
    <property type="entry name" value="Glutathione_S-Trfase_N"/>
</dbReference>
<feature type="compositionally biased region" description="Basic and acidic residues" evidence="7">
    <location>
        <begin position="221"/>
        <end position="243"/>
    </location>
</feature>
<dbReference type="PANTHER" id="PTHR43986:SF1">
    <property type="entry name" value="ELONGATION FACTOR 1-GAMMA"/>
    <property type="match status" value="1"/>
</dbReference>
<name>A0A6F9DC37_9ASCI</name>
<dbReference type="SFLD" id="SFLDG00358">
    <property type="entry name" value="Main_(cytGST)"/>
    <property type="match status" value="1"/>
</dbReference>